<dbReference type="InterPro" id="IPR012495">
    <property type="entry name" value="TadE-like_dom"/>
</dbReference>
<feature type="transmembrane region" description="Helical" evidence="1">
    <location>
        <begin position="12"/>
        <end position="39"/>
    </location>
</feature>
<dbReference type="Proteomes" id="UP001265550">
    <property type="component" value="Unassembled WGS sequence"/>
</dbReference>
<organism evidence="3 4">
    <name type="scientific">Hydrogenophaga laconesensis</name>
    <dbReference type="NCBI Taxonomy" id="1805971"/>
    <lineage>
        <taxon>Bacteria</taxon>
        <taxon>Pseudomonadati</taxon>
        <taxon>Pseudomonadota</taxon>
        <taxon>Betaproteobacteria</taxon>
        <taxon>Burkholderiales</taxon>
        <taxon>Comamonadaceae</taxon>
        <taxon>Hydrogenophaga</taxon>
    </lineage>
</organism>
<comment type="caution">
    <text evidence="3">The sequence shown here is derived from an EMBL/GenBank/DDBJ whole genome shotgun (WGS) entry which is preliminary data.</text>
</comment>
<dbReference type="Pfam" id="PF07811">
    <property type="entry name" value="TadE"/>
    <property type="match status" value="1"/>
</dbReference>
<reference evidence="3 4" key="1">
    <citation type="submission" date="2023-07" db="EMBL/GenBank/DDBJ databases">
        <title>Sorghum-associated microbial communities from plants grown in Nebraska, USA.</title>
        <authorList>
            <person name="Schachtman D."/>
        </authorList>
    </citation>
    <scope>NUCLEOTIDE SEQUENCE [LARGE SCALE GENOMIC DNA]</scope>
    <source>
        <strain evidence="3 4">BE240</strain>
    </source>
</reference>
<proteinExistence type="predicted"/>
<keyword evidence="1" id="KW-1133">Transmembrane helix</keyword>
<evidence type="ECO:0000259" key="2">
    <source>
        <dbReference type="Pfam" id="PF07811"/>
    </source>
</evidence>
<feature type="domain" description="TadE-like" evidence="2">
    <location>
        <begin position="11"/>
        <end position="53"/>
    </location>
</feature>
<name>A0ABU1VHS1_9BURK</name>
<evidence type="ECO:0000256" key="1">
    <source>
        <dbReference type="SAM" id="Phobius"/>
    </source>
</evidence>
<keyword evidence="4" id="KW-1185">Reference proteome</keyword>
<evidence type="ECO:0000313" key="4">
    <source>
        <dbReference type="Proteomes" id="UP001265550"/>
    </source>
</evidence>
<accession>A0ABU1VHS1</accession>
<sequence>MNRTLKGVQRGVAAIEFAFVMLGLLLAFYGIATFGLVLYTQQALARAAADGARAVQMFPQLRTATGPELATARSHIETVVWDSLAGSIIVPLAHSDTPANRRAWLAQTMNIDVTTPTTTLTVTVTYPYAAGRLLPWVPMFDTSQWMPATLTSRATAAL</sequence>
<dbReference type="RefSeq" id="WP_204735325.1">
    <property type="nucleotide sequence ID" value="NZ_JAVDWE010000018.1"/>
</dbReference>
<gene>
    <name evidence="3" type="ORF">J2X09_004801</name>
</gene>
<keyword evidence="1" id="KW-0472">Membrane</keyword>
<protein>
    <submittedName>
        <fullName evidence="3">Flp pilus assembly protein TadG</fullName>
    </submittedName>
</protein>
<dbReference type="EMBL" id="JAVDWE010000018">
    <property type="protein sequence ID" value="MDR7097032.1"/>
    <property type="molecule type" value="Genomic_DNA"/>
</dbReference>
<evidence type="ECO:0000313" key="3">
    <source>
        <dbReference type="EMBL" id="MDR7097032.1"/>
    </source>
</evidence>
<keyword evidence="1" id="KW-0812">Transmembrane</keyword>